<keyword evidence="2" id="KW-1185">Reference proteome</keyword>
<organism evidence="1 2">
    <name type="scientific">Zarea fungicola</name>
    <dbReference type="NCBI Taxonomy" id="93591"/>
    <lineage>
        <taxon>Eukaryota</taxon>
        <taxon>Fungi</taxon>
        <taxon>Dikarya</taxon>
        <taxon>Ascomycota</taxon>
        <taxon>Pezizomycotina</taxon>
        <taxon>Sordariomycetes</taxon>
        <taxon>Hypocreomycetidae</taxon>
        <taxon>Hypocreales</taxon>
        <taxon>Cordycipitaceae</taxon>
        <taxon>Zarea</taxon>
    </lineage>
</organism>
<gene>
    <name evidence="1" type="ORF">NQ176_g9747</name>
</gene>
<sequence>MERTGVLAGRVRRPRRKQMSDEEERQLIRSIEEELKAESNRREALSPLERLREDGQILQKQIEANTMPAVLQTSPTQGAKAKCRARDCLLGQRYGHFHVPIIDEHRIRIYSSGTPDYYHVRCFSLMVDVHALIPSKFVLNGGLQRWPLMVQEWYQQKGHVNMDKIAAYVEEQEAYNEAEKERNVREIDWQLAHMRSCPDEAEIECKCPPRHTCPVKPIPPNFYTGEREVCSLEEILKHPGCRFVDGGPVLWV</sequence>
<dbReference type="EMBL" id="JANJQO010002354">
    <property type="protein sequence ID" value="KAJ2967260.1"/>
    <property type="molecule type" value="Genomic_DNA"/>
</dbReference>
<reference evidence="1" key="1">
    <citation type="submission" date="2022-08" db="EMBL/GenBank/DDBJ databases">
        <title>Genome Sequence of Lecanicillium fungicola.</title>
        <authorList>
            <person name="Buettner E."/>
        </authorList>
    </citation>
    <scope>NUCLEOTIDE SEQUENCE</scope>
    <source>
        <strain evidence="1">Babe33</strain>
    </source>
</reference>
<evidence type="ECO:0000313" key="2">
    <source>
        <dbReference type="Proteomes" id="UP001143910"/>
    </source>
</evidence>
<dbReference type="Proteomes" id="UP001143910">
    <property type="component" value="Unassembled WGS sequence"/>
</dbReference>
<name>A0ACC1MK05_9HYPO</name>
<evidence type="ECO:0000313" key="1">
    <source>
        <dbReference type="EMBL" id="KAJ2967260.1"/>
    </source>
</evidence>
<proteinExistence type="predicted"/>
<protein>
    <submittedName>
        <fullName evidence="1">Uncharacterized protein</fullName>
    </submittedName>
</protein>
<comment type="caution">
    <text evidence="1">The sequence shown here is derived from an EMBL/GenBank/DDBJ whole genome shotgun (WGS) entry which is preliminary data.</text>
</comment>
<accession>A0ACC1MK05</accession>